<organism evidence="1 2">
    <name type="scientific">Dermatophagoides farinae</name>
    <name type="common">American house dust mite</name>
    <dbReference type="NCBI Taxonomy" id="6954"/>
    <lineage>
        <taxon>Eukaryota</taxon>
        <taxon>Metazoa</taxon>
        <taxon>Ecdysozoa</taxon>
        <taxon>Arthropoda</taxon>
        <taxon>Chelicerata</taxon>
        <taxon>Arachnida</taxon>
        <taxon>Acari</taxon>
        <taxon>Acariformes</taxon>
        <taxon>Sarcoptiformes</taxon>
        <taxon>Astigmata</taxon>
        <taxon>Psoroptidia</taxon>
        <taxon>Analgoidea</taxon>
        <taxon>Pyroglyphidae</taxon>
        <taxon>Dermatophagoidinae</taxon>
        <taxon>Dermatophagoides</taxon>
    </lineage>
</organism>
<evidence type="ECO:0000313" key="1">
    <source>
        <dbReference type="EMBL" id="KAH9528770.1"/>
    </source>
</evidence>
<accession>A0A922ICW0</accession>
<evidence type="ECO:0000313" key="2">
    <source>
        <dbReference type="Proteomes" id="UP000790347"/>
    </source>
</evidence>
<reference evidence="1" key="2">
    <citation type="journal article" date="2022" name="Res Sq">
        <title>Comparative Genomics Reveals Insights into the Divergent Evolution of Astigmatic Mites and Household Pest Adaptations.</title>
        <authorList>
            <person name="Xiong Q."/>
            <person name="Wan A.T.-Y."/>
            <person name="Liu X.-Y."/>
            <person name="Fung C.S.-H."/>
            <person name="Xiao X."/>
            <person name="Malainual N."/>
            <person name="Hou J."/>
            <person name="Wang L."/>
            <person name="Wang M."/>
            <person name="Yang K."/>
            <person name="Cui Y."/>
            <person name="Leung E."/>
            <person name="Nong W."/>
            <person name="Shin S.-K."/>
            <person name="Au S."/>
            <person name="Jeong K.Y."/>
            <person name="Chew F.T."/>
            <person name="Hui J."/>
            <person name="Leung T.F."/>
            <person name="Tungtrongchitr A."/>
            <person name="Zhong N."/>
            <person name="Liu Z."/>
            <person name="Tsui S."/>
        </authorList>
    </citation>
    <scope>NUCLEOTIDE SEQUENCE</scope>
    <source>
        <strain evidence="1">Derf</strain>
        <tissue evidence="1">Whole organism</tissue>
    </source>
</reference>
<protein>
    <submittedName>
        <fullName evidence="1">Uncharacterized protein</fullName>
    </submittedName>
</protein>
<name>A0A922ICW0_DERFA</name>
<keyword evidence="2" id="KW-1185">Reference proteome</keyword>
<reference evidence="1" key="1">
    <citation type="submission" date="2013-05" db="EMBL/GenBank/DDBJ databases">
        <authorList>
            <person name="Yim A.K.Y."/>
            <person name="Chan T.F."/>
            <person name="Ji K.M."/>
            <person name="Liu X.Y."/>
            <person name="Zhou J.W."/>
            <person name="Li R.Q."/>
            <person name="Yang K.Y."/>
            <person name="Li J."/>
            <person name="Li M."/>
            <person name="Law P.T.W."/>
            <person name="Wu Y.L."/>
            <person name="Cai Z.L."/>
            <person name="Qin H."/>
            <person name="Bao Y."/>
            <person name="Leung R.K.K."/>
            <person name="Ng P.K.S."/>
            <person name="Zou J."/>
            <person name="Zhong X.J."/>
            <person name="Ran P.X."/>
            <person name="Zhong N.S."/>
            <person name="Liu Z.G."/>
            <person name="Tsui S.K.W."/>
        </authorList>
    </citation>
    <scope>NUCLEOTIDE SEQUENCE</scope>
    <source>
        <strain evidence="1">Derf</strain>
        <tissue evidence="1">Whole organism</tissue>
    </source>
</reference>
<comment type="caution">
    <text evidence="1">The sequence shown here is derived from an EMBL/GenBank/DDBJ whole genome shotgun (WGS) entry which is preliminary data.</text>
</comment>
<dbReference type="EMBL" id="ASGP02000001">
    <property type="protein sequence ID" value="KAH9528770.1"/>
    <property type="molecule type" value="Genomic_DNA"/>
</dbReference>
<dbReference type="Proteomes" id="UP000790347">
    <property type="component" value="Unassembled WGS sequence"/>
</dbReference>
<proteinExistence type="predicted"/>
<dbReference type="AlphaFoldDB" id="A0A922ICW0"/>
<sequence length="68" mass="7629">MPDVVPPTFSWWLSHKAYPGSWPIRQFYSDSISDDQPGNVATISHLSSPTIDCHSRAATFSISNHDLR</sequence>
<gene>
    <name evidence="1" type="ORF">DERF_002686</name>
</gene>